<dbReference type="EMBL" id="JAOPGA020001436">
    <property type="protein sequence ID" value="KAL0488400.1"/>
    <property type="molecule type" value="Genomic_DNA"/>
</dbReference>
<evidence type="ECO:0000259" key="5">
    <source>
        <dbReference type="PROSITE" id="PS51192"/>
    </source>
</evidence>
<dbReference type="InterPro" id="IPR027417">
    <property type="entry name" value="P-loop_NTPase"/>
</dbReference>
<reference evidence="7 8" key="1">
    <citation type="submission" date="2024-03" db="EMBL/GenBank/DDBJ databases">
        <title>The Acrasis kona genome and developmental transcriptomes reveal deep origins of eukaryotic multicellular pathways.</title>
        <authorList>
            <person name="Sheikh S."/>
            <person name="Fu C.-J."/>
            <person name="Brown M.W."/>
            <person name="Baldauf S.L."/>
        </authorList>
    </citation>
    <scope>NUCLEOTIDE SEQUENCE [LARGE SCALE GENOMIC DNA]</scope>
    <source>
        <strain evidence="7 8">ATCC MYA-3509</strain>
    </source>
</reference>
<dbReference type="InterPro" id="IPR014001">
    <property type="entry name" value="Helicase_ATP-bd"/>
</dbReference>
<keyword evidence="8" id="KW-1185">Reference proteome</keyword>
<dbReference type="GO" id="GO:0003723">
    <property type="term" value="F:RNA binding"/>
    <property type="evidence" value="ECO:0007669"/>
    <property type="project" value="InterPro"/>
</dbReference>
<evidence type="ECO:0000313" key="7">
    <source>
        <dbReference type="EMBL" id="KAL0488400.1"/>
    </source>
</evidence>
<dbReference type="PROSITE" id="PS51192">
    <property type="entry name" value="HELICASE_ATP_BIND_1"/>
    <property type="match status" value="1"/>
</dbReference>
<evidence type="ECO:0000313" key="8">
    <source>
        <dbReference type="Proteomes" id="UP001431209"/>
    </source>
</evidence>
<feature type="domain" description="Helicase ATP-binding" evidence="5">
    <location>
        <begin position="1"/>
        <end position="78"/>
    </location>
</feature>
<dbReference type="Pfam" id="PF00270">
    <property type="entry name" value="DEAD"/>
    <property type="match status" value="1"/>
</dbReference>
<dbReference type="GO" id="GO:0005524">
    <property type="term" value="F:ATP binding"/>
    <property type="evidence" value="ECO:0007669"/>
    <property type="project" value="UniProtKB-KW"/>
</dbReference>
<dbReference type="PANTHER" id="PTHR12131:SF1">
    <property type="entry name" value="ATP-DEPENDENT RNA HELICASE SUPV3L1, MITOCHONDRIAL-RELATED"/>
    <property type="match status" value="1"/>
</dbReference>
<dbReference type="GO" id="GO:0016787">
    <property type="term" value="F:hydrolase activity"/>
    <property type="evidence" value="ECO:0007669"/>
    <property type="project" value="UniProtKB-KW"/>
</dbReference>
<evidence type="ECO:0000256" key="1">
    <source>
        <dbReference type="ARBA" id="ARBA00022741"/>
    </source>
</evidence>
<keyword evidence="1" id="KW-0547">Nucleotide-binding</keyword>
<keyword evidence="2" id="KW-0378">Hydrolase</keyword>
<name>A0AAW2ZHX2_9EUKA</name>
<dbReference type="Gene3D" id="1.10.3380.30">
    <property type="match status" value="2"/>
</dbReference>
<dbReference type="InterPro" id="IPR048392">
    <property type="entry name" value="MTR4-like_stalk"/>
</dbReference>
<dbReference type="Pfam" id="PF21408">
    <property type="entry name" value="MTR4-like_stalk"/>
    <property type="match status" value="1"/>
</dbReference>
<proteinExistence type="predicted"/>
<keyword evidence="4" id="KW-0067">ATP-binding</keyword>
<dbReference type="InterPro" id="IPR016438">
    <property type="entry name" value="SKI2-like"/>
</dbReference>
<dbReference type="SMART" id="SM00490">
    <property type="entry name" value="HELICc"/>
    <property type="match status" value="1"/>
</dbReference>
<evidence type="ECO:0000259" key="6">
    <source>
        <dbReference type="PROSITE" id="PS51194"/>
    </source>
</evidence>
<dbReference type="Pfam" id="PF08148">
    <property type="entry name" value="DSHCT"/>
    <property type="match status" value="1"/>
</dbReference>
<dbReference type="PANTHER" id="PTHR12131">
    <property type="entry name" value="ATP-DEPENDENT RNA AND DNA HELICASE"/>
    <property type="match status" value="1"/>
</dbReference>
<dbReference type="CDD" id="cd18795">
    <property type="entry name" value="SF2_C_Ski2"/>
    <property type="match status" value="1"/>
</dbReference>
<evidence type="ECO:0000256" key="2">
    <source>
        <dbReference type="ARBA" id="ARBA00022801"/>
    </source>
</evidence>
<dbReference type="GO" id="GO:0055087">
    <property type="term" value="C:Ski complex"/>
    <property type="evidence" value="ECO:0007669"/>
    <property type="project" value="TreeGrafter"/>
</dbReference>
<dbReference type="FunFam" id="3.40.50.300:FF:000447">
    <property type="entry name" value="helicase SKI2W isoform X2"/>
    <property type="match status" value="1"/>
</dbReference>
<dbReference type="PROSITE" id="PS51194">
    <property type="entry name" value="HELICASE_CTER"/>
    <property type="match status" value="1"/>
</dbReference>
<dbReference type="SUPFAM" id="SSF52540">
    <property type="entry name" value="P-loop containing nucleoside triphosphate hydrolases"/>
    <property type="match status" value="2"/>
</dbReference>
<organism evidence="7 8">
    <name type="scientific">Acrasis kona</name>
    <dbReference type="NCBI Taxonomy" id="1008807"/>
    <lineage>
        <taxon>Eukaryota</taxon>
        <taxon>Discoba</taxon>
        <taxon>Heterolobosea</taxon>
        <taxon>Tetramitia</taxon>
        <taxon>Eutetramitia</taxon>
        <taxon>Acrasidae</taxon>
        <taxon>Acrasis</taxon>
    </lineage>
</organism>
<dbReference type="PIRSF" id="PIRSF005198">
    <property type="entry name" value="Antiviral_helicase_SKI2"/>
    <property type="match status" value="1"/>
</dbReference>
<dbReference type="InterPro" id="IPR012961">
    <property type="entry name" value="Ski2/MTR4_C"/>
</dbReference>
<dbReference type="Gene3D" id="3.40.50.300">
    <property type="entry name" value="P-loop containing nucleotide triphosphate hydrolases"/>
    <property type="match status" value="2"/>
</dbReference>
<keyword evidence="3 7" id="KW-0347">Helicase</keyword>
<sequence>MTTEILRSMLYKGADIIRDIEWVIFDEVHYINDPERGVVWEEVIIMLPEHVNLILLSATIPNTYEFADWIGRTKRKNVHVVGTKKRPVPLEHHLYYGGNIYKIVDAQGHFLSNGYKSILEAQKETNRYNKSLGKRPEHKSDWVKILELLKKKKLLPVVVFSFSRAKCEETAYGLTRVDLTTSGEKSEIHIFMESSISRLKSEDRQLPQVLRIKELLKRGIGVHHSGLLPIVKEMVEILFSKGLLKVLYATETFAMGVNMPARTVIFNQTRKHDGRNFRELLAGEYIQMSGRAGRRGLDTVGMVLINCEGMKEVPEEMVLNKMILGEATMLESQFRLTYNMMLNLFRLEDFRVEDMLKRSFSEAASQKLLPNHESLDKSAVKLHDLKKQEQDCLYGTPAIRDYYDWAVQLQSSNLNINKHILQMSSRRDIRDLLCNGRVVAVRMDDGSVTMAMLLSTCDIKKAEGHQMNPNDILLNVLALRLNVKSRTLYPSVSGLPEYSPLLFPQDSNSPFLLLNITAENLSCIFNSKLNFSMGNDVNQSHLSAANQLNHLWESHPHQGPDVIDPKRDLNLKISLDLNDDLTRRAQLLDRMRDSKCNKCPKLDVQFAQVKEQDRIERGLHQIQMALSDQNLSLMPEFECRKNVLHTLRYIDRDMTVQVKGRVACELNSCDELIVTEMIFENVFTSLSSEECVAVLSCLICQDKTEALPELTDNLTKAKENLIQLAMSLGKIQMEKGLDTSPSEYVKQVLNFGLMEVAYEWALGLPFAEICKLTEILEGSIVRSITQIDQACREVRNAARVIGDADLYQKMEEASAKIKRDIVFAASLYVV</sequence>
<dbReference type="GO" id="GO:0003724">
    <property type="term" value="F:RNA helicase activity"/>
    <property type="evidence" value="ECO:0007669"/>
    <property type="project" value="InterPro"/>
</dbReference>
<dbReference type="InterPro" id="IPR011545">
    <property type="entry name" value="DEAD/DEAH_box_helicase_dom"/>
</dbReference>
<dbReference type="Pfam" id="PF13234">
    <property type="entry name" value="MTR4_beta-barrel"/>
    <property type="match status" value="1"/>
</dbReference>
<dbReference type="InterPro" id="IPR025696">
    <property type="entry name" value="Beta-barrel_MTR4"/>
</dbReference>
<dbReference type="InterPro" id="IPR050699">
    <property type="entry name" value="RNA-DNA_Helicase"/>
</dbReference>
<dbReference type="Proteomes" id="UP001431209">
    <property type="component" value="Unassembled WGS sequence"/>
</dbReference>
<accession>A0AAW2ZHX2</accession>
<dbReference type="GO" id="GO:0070478">
    <property type="term" value="P:nuclear-transcribed mRNA catabolic process, 3'-5' exonucleolytic nonsense-mediated decay"/>
    <property type="evidence" value="ECO:0007669"/>
    <property type="project" value="TreeGrafter"/>
</dbReference>
<dbReference type="Pfam" id="PF00271">
    <property type="entry name" value="Helicase_C"/>
    <property type="match status" value="1"/>
</dbReference>
<protein>
    <submittedName>
        <fullName evidence="7">Cytoplasmic exosome helicase Ski2</fullName>
    </submittedName>
</protein>
<dbReference type="AlphaFoldDB" id="A0AAW2ZHX2"/>
<dbReference type="SMART" id="SM01142">
    <property type="entry name" value="DSHCT"/>
    <property type="match status" value="1"/>
</dbReference>
<comment type="caution">
    <text evidence="7">The sequence shown here is derived from an EMBL/GenBank/DDBJ whole genome shotgun (WGS) entry which is preliminary data.</text>
</comment>
<gene>
    <name evidence="7" type="ORF">AKO1_015556</name>
</gene>
<evidence type="ECO:0000256" key="4">
    <source>
        <dbReference type="ARBA" id="ARBA00022840"/>
    </source>
</evidence>
<feature type="domain" description="Helicase C-terminal" evidence="6">
    <location>
        <begin position="173"/>
        <end position="345"/>
    </location>
</feature>
<dbReference type="FunFam" id="1.10.3380.30:FF:000001">
    <property type="entry name" value="Ski2 ATP-dependent RNA helicase"/>
    <property type="match status" value="1"/>
</dbReference>
<evidence type="ECO:0000256" key="3">
    <source>
        <dbReference type="ARBA" id="ARBA00022806"/>
    </source>
</evidence>
<dbReference type="InterPro" id="IPR001650">
    <property type="entry name" value="Helicase_C-like"/>
</dbReference>